<sequence>MSVGGSTDVLKRPADTDNFGEVLMNGSSPRTVVDSSVWRILSMACVDVDTTCLASCLVIRPVVDTAVSMLAVVSSAATLMLWSRRLEWVEMRYMRLVRLARMSLAYLTLSPLNSPVTAVLDLTAEAVCWTSYSSLSGSPLRVANRAVRICLRFATGVGSEVAWRRLSRVATICEWRRAARLSPSWT</sequence>
<accession>A0AAD9KYY0</accession>
<name>A0AAD9KYY0_RIDPI</name>
<comment type="caution">
    <text evidence="1">The sequence shown here is derived from an EMBL/GenBank/DDBJ whole genome shotgun (WGS) entry which is preliminary data.</text>
</comment>
<reference evidence="1" key="1">
    <citation type="journal article" date="2023" name="Mol. Biol. Evol.">
        <title>Third-Generation Sequencing Reveals the Adaptive Role of the Epigenome in Three Deep-Sea Polychaetes.</title>
        <authorList>
            <person name="Perez M."/>
            <person name="Aroh O."/>
            <person name="Sun Y."/>
            <person name="Lan Y."/>
            <person name="Juniper S.K."/>
            <person name="Young C.R."/>
            <person name="Angers B."/>
            <person name="Qian P.Y."/>
        </authorList>
    </citation>
    <scope>NUCLEOTIDE SEQUENCE</scope>
    <source>
        <strain evidence="1">R07B-5</strain>
    </source>
</reference>
<dbReference type="EMBL" id="JAODUO010000489">
    <property type="protein sequence ID" value="KAK2179460.1"/>
    <property type="molecule type" value="Genomic_DNA"/>
</dbReference>
<dbReference type="AlphaFoldDB" id="A0AAD9KYY0"/>
<evidence type="ECO:0000313" key="2">
    <source>
        <dbReference type="Proteomes" id="UP001209878"/>
    </source>
</evidence>
<protein>
    <submittedName>
        <fullName evidence="1">Uncharacterized protein</fullName>
    </submittedName>
</protein>
<gene>
    <name evidence="1" type="ORF">NP493_490g00005</name>
</gene>
<evidence type="ECO:0000313" key="1">
    <source>
        <dbReference type="EMBL" id="KAK2179460.1"/>
    </source>
</evidence>
<proteinExistence type="predicted"/>
<keyword evidence="2" id="KW-1185">Reference proteome</keyword>
<organism evidence="1 2">
    <name type="scientific">Ridgeia piscesae</name>
    <name type="common">Tubeworm</name>
    <dbReference type="NCBI Taxonomy" id="27915"/>
    <lineage>
        <taxon>Eukaryota</taxon>
        <taxon>Metazoa</taxon>
        <taxon>Spiralia</taxon>
        <taxon>Lophotrochozoa</taxon>
        <taxon>Annelida</taxon>
        <taxon>Polychaeta</taxon>
        <taxon>Sedentaria</taxon>
        <taxon>Canalipalpata</taxon>
        <taxon>Sabellida</taxon>
        <taxon>Siboglinidae</taxon>
        <taxon>Ridgeia</taxon>
    </lineage>
</organism>
<dbReference type="Proteomes" id="UP001209878">
    <property type="component" value="Unassembled WGS sequence"/>
</dbReference>